<evidence type="ECO:0000256" key="2">
    <source>
        <dbReference type="PIRSR" id="PIRSR005211-1"/>
    </source>
</evidence>
<name>A0A9P4UM70_9PEZI</name>
<feature type="active site" description="Charge relay system" evidence="2">
    <location>
        <position position="244"/>
    </location>
</feature>
<evidence type="ECO:0000313" key="6">
    <source>
        <dbReference type="Proteomes" id="UP000799441"/>
    </source>
</evidence>
<dbReference type="GO" id="GO:0008126">
    <property type="term" value="F:acetylesterase activity"/>
    <property type="evidence" value="ECO:0007669"/>
    <property type="project" value="TreeGrafter"/>
</dbReference>
<dbReference type="GO" id="GO:0051792">
    <property type="term" value="P:medium-chain fatty acid biosynthetic process"/>
    <property type="evidence" value="ECO:0007669"/>
    <property type="project" value="TreeGrafter"/>
</dbReference>
<dbReference type="PIRSF" id="PIRSF005211">
    <property type="entry name" value="Ab_hydro_YheT"/>
    <property type="match status" value="1"/>
</dbReference>
<organism evidence="5 6">
    <name type="scientific">Polychaeton citri CBS 116435</name>
    <dbReference type="NCBI Taxonomy" id="1314669"/>
    <lineage>
        <taxon>Eukaryota</taxon>
        <taxon>Fungi</taxon>
        <taxon>Dikarya</taxon>
        <taxon>Ascomycota</taxon>
        <taxon>Pezizomycotina</taxon>
        <taxon>Dothideomycetes</taxon>
        <taxon>Dothideomycetidae</taxon>
        <taxon>Capnodiales</taxon>
        <taxon>Capnodiaceae</taxon>
        <taxon>Polychaeton</taxon>
    </lineage>
</organism>
<feature type="region of interest" description="Disordered" evidence="3">
    <location>
        <begin position="102"/>
        <end position="132"/>
    </location>
</feature>
<dbReference type="InterPro" id="IPR050960">
    <property type="entry name" value="AB_hydrolase_4_sf"/>
</dbReference>
<comment type="similarity">
    <text evidence="1">Belongs to the AB hydrolase superfamily. AB hydrolase 4 family.</text>
</comment>
<accession>A0A9P4UM70</accession>
<reference evidence="5" key="1">
    <citation type="journal article" date="2020" name="Stud. Mycol.">
        <title>101 Dothideomycetes genomes: a test case for predicting lifestyles and emergence of pathogens.</title>
        <authorList>
            <person name="Haridas S."/>
            <person name="Albert R."/>
            <person name="Binder M."/>
            <person name="Bloem J."/>
            <person name="Labutti K."/>
            <person name="Salamov A."/>
            <person name="Andreopoulos B."/>
            <person name="Baker S."/>
            <person name="Barry K."/>
            <person name="Bills G."/>
            <person name="Bluhm B."/>
            <person name="Cannon C."/>
            <person name="Castanera R."/>
            <person name="Culley D."/>
            <person name="Daum C."/>
            <person name="Ezra D."/>
            <person name="Gonzalez J."/>
            <person name="Henrissat B."/>
            <person name="Kuo A."/>
            <person name="Liang C."/>
            <person name="Lipzen A."/>
            <person name="Lutzoni F."/>
            <person name="Magnuson J."/>
            <person name="Mondo S."/>
            <person name="Nolan M."/>
            <person name="Ohm R."/>
            <person name="Pangilinan J."/>
            <person name="Park H.-J."/>
            <person name="Ramirez L."/>
            <person name="Alfaro M."/>
            <person name="Sun H."/>
            <person name="Tritt A."/>
            <person name="Yoshinaga Y."/>
            <person name="Zwiers L.-H."/>
            <person name="Turgeon B."/>
            <person name="Goodwin S."/>
            <person name="Spatafora J."/>
            <person name="Crous P."/>
            <person name="Grigoriev I."/>
        </authorList>
    </citation>
    <scope>NUCLEOTIDE SEQUENCE</scope>
    <source>
        <strain evidence="5">CBS 116435</strain>
    </source>
</reference>
<dbReference type="PANTHER" id="PTHR10794:SF63">
    <property type="entry name" value="ALPHA_BETA HYDROLASE 1, ISOFORM A"/>
    <property type="match status" value="1"/>
</dbReference>
<dbReference type="PANTHER" id="PTHR10794">
    <property type="entry name" value="ABHYDROLASE DOMAIN-CONTAINING PROTEIN"/>
    <property type="match status" value="1"/>
</dbReference>
<dbReference type="InterPro" id="IPR029058">
    <property type="entry name" value="AB_hydrolase_fold"/>
</dbReference>
<sequence length="453" mass="50521">MAGLMNWKPGRCATTFTHSKEPLILPSKTGASRALSSIIEDATPPCDLNPFLFNGHLQTFYTAAKDEGPSIHYKRRVFEQEDSNFKGHFGVDFVVKPDVNDDVKPNVASDGGTEDEGLREDPTGVGHRELPPRTTYWTDKEFEELGSNDEKPMLILLHGISGGSHEVYLRNLLVPLTEPTPEGKKAGLTDGDWDALVVNSRGCAGTKITTSMIYNARATWDTRQVVKWVRSRWPRRPLYGVGFSLGANILTNYMGEEGDESLLNAACVISAPFKLESVALALQRTWLGLNVYSKVMADSMRQLYTNHADMFKKNSALDPEKLAKIQYLHEFDREVQTHTWGYPSEGAYYRDASSADVIMNIRRPFLAIHAKDDPIACDEGVPYEEFRQNPYTVLLATSGGGHVSWFEFGQKRWFVKPVSPPPPSTCGYLPETILTIQRPPTSSTPCATLISKR</sequence>
<dbReference type="Proteomes" id="UP000799441">
    <property type="component" value="Unassembled WGS sequence"/>
</dbReference>
<dbReference type="AlphaFoldDB" id="A0A9P4UM70"/>
<protein>
    <submittedName>
        <fullName evidence="5">AB-hydrolase YheT</fullName>
    </submittedName>
</protein>
<dbReference type="GO" id="GO:0051793">
    <property type="term" value="P:medium-chain fatty acid catabolic process"/>
    <property type="evidence" value="ECO:0007669"/>
    <property type="project" value="TreeGrafter"/>
</dbReference>
<proteinExistence type="inferred from homology"/>
<dbReference type="OrthoDB" id="5954035at2759"/>
<dbReference type="Gene3D" id="3.40.50.1820">
    <property type="entry name" value="alpha/beta hydrolase"/>
    <property type="match status" value="1"/>
</dbReference>
<feature type="active site" description="Charge relay system" evidence="2">
    <location>
        <position position="402"/>
    </location>
</feature>
<feature type="domain" description="AB hydrolase-1" evidence="4">
    <location>
        <begin position="152"/>
        <end position="378"/>
    </location>
</feature>
<comment type="caution">
    <text evidence="5">The sequence shown here is derived from an EMBL/GenBank/DDBJ whole genome shotgun (WGS) entry which is preliminary data.</text>
</comment>
<evidence type="ECO:0000313" key="5">
    <source>
        <dbReference type="EMBL" id="KAF2718558.1"/>
    </source>
</evidence>
<gene>
    <name evidence="5" type="ORF">K431DRAFT_129981</name>
</gene>
<dbReference type="SUPFAM" id="SSF53474">
    <property type="entry name" value="alpha/beta-Hydrolases"/>
    <property type="match status" value="1"/>
</dbReference>
<evidence type="ECO:0000256" key="1">
    <source>
        <dbReference type="ARBA" id="ARBA00010884"/>
    </source>
</evidence>
<dbReference type="EMBL" id="MU003823">
    <property type="protein sequence ID" value="KAF2718558.1"/>
    <property type="molecule type" value="Genomic_DNA"/>
</dbReference>
<keyword evidence="6" id="KW-1185">Reference proteome</keyword>
<evidence type="ECO:0000256" key="3">
    <source>
        <dbReference type="SAM" id="MobiDB-lite"/>
    </source>
</evidence>
<feature type="active site" description="Charge relay system" evidence="2">
    <location>
        <position position="373"/>
    </location>
</feature>
<feature type="compositionally biased region" description="Basic and acidic residues" evidence="3">
    <location>
        <begin position="119"/>
        <end position="131"/>
    </location>
</feature>
<dbReference type="Pfam" id="PF00561">
    <property type="entry name" value="Abhydrolase_1"/>
    <property type="match status" value="1"/>
</dbReference>
<dbReference type="InterPro" id="IPR000073">
    <property type="entry name" value="AB_hydrolase_1"/>
</dbReference>
<dbReference type="GO" id="GO:0047372">
    <property type="term" value="F:monoacylglycerol lipase activity"/>
    <property type="evidence" value="ECO:0007669"/>
    <property type="project" value="TreeGrafter"/>
</dbReference>
<evidence type="ECO:0000259" key="4">
    <source>
        <dbReference type="Pfam" id="PF00561"/>
    </source>
</evidence>
<dbReference type="InterPro" id="IPR012020">
    <property type="entry name" value="ABHD4"/>
</dbReference>